<dbReference type="GO" id="GO:0006457">
    <property type="term" value="P:protein folding"/>
    <property type="evidence" value="ECO:0007669"/>
    <property type="project" value="InterPro"/>
</dbReference>
<dbReference type="InterPro" id="IPR018253">
    <property type="entry name" value="DnaJ_domain_CS"/>
</dbReference>
<dbReference type="RefSeq" id="XP_003080911.1">
    <property type="nucleotide sequence ID" value="XM_003080863.1"/>
</dbReference>
<dbReference type="FunFam" id="2.60.260.20:FF:000003">
    <property type="entry name" value="DnaJ subfamily A member 2"/>
    <property type="match status" value="1"/>
</dbReference>
<name>Q012V1_OSTTA</name>
<dbReference type="Gene3D" id="1.10.287.110">
    <property type="entry name" value="DnaJ domain"/>
    <property type="match status" value="1"/>
</dbReference>
<dbReference type="Pfam" id="PF00226">
    <property type="entry name" value="DnaJ"/>
    <property type="match status" value="1"/>
</dbReference>
<dbReference type="InterPro" id="IPR008971">
    <property type="entry name" value="HSP40/DnaJ_pept-bd"/>
</dbReference>
<dbReference type="HAMAP" id="MF_01152">
    <property type="entry name" value="DnaJ"/>
    <property type="match status" value="1"/>
</dbReference>
<feature type="domain" description="J" evidence="7">
    <location>
        <begin position="15"/>
        <end position="76"/>
    </location>
</feature>
<feature type="compositionally biased region" description="Basic and acidic residues" evidence="6">
    <location>
        <begin position="383"/>
        <end position="395"/>
    </location>
</feature>
<keyword evidence="10" id="KW-1185">Reference proteome</keyword>
<evidence type="ECO:0000313" key="9">
    <source>
        <dbReference type="EMBL" id="CAL55079.1"/>
    </source>
</evidence>
<dbReference type="InterPro" id="IPR001623">
    <property type="entry name" value="DnaJ_domain"/>
</dbReference>
<dbReference type="CDD" id="cd10719">
    <property type="entry name" value="DnaJ_zf"/>
    <property type="match status" value="1"/>
</dbReference>
<protein>
    <submittedName>
        <fullName evidence="9">Heat shock protein DnaJ, cysteine-rich domain</fullName>
    </submittedName>
</protein>
<dbReference type="SUPFAM" id="SSF46565">
    <property type="entry name" value="Chaperone J-domain"/>
    <property type="match status" value="1"/>
</dbReference>
<evidence type="ECO:0000256" key="4">
    <source>
        <dbReference type="ARBA" id="ARBA00022833"/>
    </source>
</evidence>
<keyword evidence="3 5" id="KW-0863">Zinc-finger</keyword>
<dbReference type="FunFam" id="2.10.230.10:FF:000001">
    <property type="entry name" value="DnaJ subfamily A member 2"/>
    <property type="match status" value="1"/>
</dbReference>
<dbReference type="GO" id="GO:0005524">
    <property type="term" value="F:ATP binding"/>
    <property type="evidence" value="ECO:0007669"/>
    <property type="project" value="InterPro"/>
</dbReference>
<dbReference type="FunCoup" id="Q012V1">
    <property type="interactions" value="1716"/>
</dbReference>
<dbReference type="Gene3D" id="2.60.260.20">
    <property type="entry name" value="Urease metallochaperone UreE, N-terminal domain"/>
    <property type="match status" value="2"/>
</dbReference>
<dbReference type="EMBL" id="CAID01000008">
    <property type="protein sequence ID" value="CAL55079.1"/>
    <property type="molecule type" value="Genomic_DNA"/>
</dbReference>
<dbReference type="FunFam" id="2.60.260.20:FF:000068">
    <property type="entry name" value="Chaperone protein dnaJ 3"/>
    <property type="match status" value="1"/>
</dbReference>
<dbReference type="InterPro" id="IPR001305">
    <property type="entry name" value="HSP_DnaJ_Cys-rich_dom"/>
</dbReference>
<dbReference type="PROSITE" id="PS51188">
    <property type="entry name" value="ZF_CR"/>
    <property type="match status" value="1"/>
</dbReference>
<reference evidence="9 10" key="2">
    <citation type="journal article" date="2014" name="BMC Genomics">
        <title>An improved genome of the model marine alga Ostreococcus tauri unfolds by assessing Illumina de novo assemblies.</title>
        <authorList>
            <person name="Blanc-Mathieu R."/>
            <person name="Verhelst B."/>
            <person name="Derelle E."/>
            <person name="Rombauts S."/>
            <person name="Bouget F.Y."/>
            <person name="Carre I."/>
            <person name="Chateau A."/>
            <person name="Eyre-Walker A."/>
            <person name="Grimsley N."/>
            <person name="Moreau H."/>
            <person name="Piegu B."/>
            <person name="Rivals E."/>
            <person name="Schackwitz W."/>
            <person name="Van de Peer Y."/>
            <person name="Piganeau G."/>
        </authorList>
    </citation>
    <scope>NUCLEOTIDE SEQUENCE [LARGE SCALE GENOMIC DNA]</scope>
    <source>
        <strain evidence="10">OTTH 0595 / CCAP 157/2 / RCC745</strain>
    </source>
</reference>
<dbReference type="SMART" id="SM00271">
    <property type="entry name" value="DnaJ"/>
    <property type="match status" value="1"/>
</dbReference>
<dbReference type="InterPro" id="IPR044713">
    <property type="entry name" value="DNJA1/2-like"/>
</dbReference>
<dbReference type="STRING" id="70448.Q012V1"/>
<evidence type="ECO:0000259" key="8">
    <source>
        <dbReference type="PROSITE" id="PS51188"/>
    </source>
</evidence>
<keyword evidence="9" id="KW-0346">Stress response</keyword>
<evidence type="ECO:0000256" key="3">
    <source>
        <dbReference type="ARBA" id="ARBA00022771"/>
    </source>
</evidence>
<dbReference type="InterPro" id="IPR002939">
    <property type="entry name" value="DnaJ_C"/>
</dbReference>
<organism evidence="9 10">
    <name type="scientific">Ostreococcus tauri</name>
    <name type="common">Marine green alga</name>
    <dbReference type="NCBI Taxonomy" id="70448"/>
    <lineage>
        <taxon>Eukaryota</taxon>
        <taxon>Viridiplantae</taxon>
        <taxon>Chlorophyta</taxon>
        <taxon>Mamiellophyceae</taxon>
        <taxon>Mamiellales</taxon>
        <taxon>Bathycoccaceae</taxon>
        <taxon>Ostreococcus</taxon>
    </lineage>
</organism>
<evidence type="ECO:0000313" key="10">
    <source>
        <dbReference type="Proteomes" id="UP000009170"/>
    </source>
</evidence>
<evidence type="ECO:0000256" key="5">
    <source>
        <dbReference type="PROSITE-ProRule" id="PRU00546"/>
    </source>
</evidence>
<evidence type="ECO:0000256" key="2">
    <source>
        <dbReference type="ARBA" id="ARBA00022737"/>
    </source>
</evidence>
<gene>
    <name evidence="9" type="ORF">OT_ostta08g03500</name>
</gene>
<dbReference type="InParanoid" id="Q012V1"/>
<evidence type="ECO:0000259" key="7">
    <source>
        <dbReference type="PROSITE" id="PS50076"/>
    </source>
</evidence>
<dbReference type="GO" id="GO:0008270">
    <property type="term" value="F:zinc ion binding"/>
    <property type="evidence" value="ECO:0007669"/>
    <property type="project" value="UniProtKB-KW"/>
</dbReference>
<dbReference type="Pfam" id="PF01556">
    <property type="entry name" value="DnaJ_C"/>
    <property type="match status" value="1"/>
</dbReference>
<dbReference type="GO" id="GO:0009408">
    <property type="term" value="P:response to heat"/>
    <property type="evidence" value="ECO:0007669"/>
    <property type="project" value="InterPro"/>
</dbReference>
<dbReference type="Proteomes" id="UP000009170">
    <property type="component" value="Unassembled WGS sequence"/>
</dbReference>
<evidence type="ECO:0000256" key="6">
    <source>
        <dbReference type="SAM" id="MobiDB-lite"/>
    </source>
</evidence>
<dbReference type="GO" id="GO:0051082">
    <property type="term" value="F:unfolded protein binding"/>
    <property type="evidence" value="ECO:0007669"/>
    <property type="project" value="InterPro"/>
</dbReference>
<dbReference type="PANTHER" id="PTHR43888">
    <property type="entry name" value="DNAJ-LIKE-2, ISOFORM A-RELATED"/>
    <property type="match status" value="1"/>
</dbReference>
<keyword evidence="2" id="KW-0677">Repeat</keyword>
<dbReference type="AlphaFoldDB" id="Q012V1"/>
<dbReference type="SUPFAM" id="SSF57938">
    <property type="entry name" value="DnaJ/Hsp40 cysteine-rich domain"/>
    <property type="match status" value="1"/>
</dbReference>
<dbReference type="Pfam" id="PF00684">
    <property type="entry name" value="DnaJ_CXXCXGXG"/>
    <property type="match status" value="1"/>
</dbReference>
<keyword evidence="1 5" id="KW-0479">Metal-binding</keyword>
<dbReference type="OrthoDB" id="550424at2759"/>
<dbReference type="CDD" id="cd10747">
    <property type="entry name" value="DnaJ_C"/>
    <property type="match status" value="1"/>
</dbReference>
<proteinExistence type="inferred from homology"/>
<dbReference type="InterPro" id="IPR012724">
    <property type="entry name" value="DnaJ"/>
</dbReference>
<feature type="region of interest" description="Disordered" evidence="6">
    <location>
        <begin position="372"/>
        <end position="425"/>
    </location>
</feature>
<dbReference type="InterPro" id="IPR036410">
    <property type="entry name" value="HSP_DnaJ_Cys-rich_dom_sf"/>
</dbReference>
<dbReference type="GO" id="GO:0030544">
    <property type="term" value="F:Hsp70 protein binding"/>
    <property type="evidence" value="ECO:0007669"/>
    <property type="project" value="InterPro"/>
</dbReference>
<dbReference type="PROSITE" id="PS00636">
    <property type="entry name" value="DNAJ_1"/>
    <property type="match status" value="1"/>
</dbReference>
<keyword evidence="4 5" id="KW-0862">Zinc</keyword>
<dbReference type="FunFam" id="1.10.287.110:FF:000041">
    <property type="entry name" value="Chaperone protein DNAj, putative"/>
    <property type="match status" value="1"/>
</dbReference>
<feature type="zinc finger region" description="CR-type" evidence="5">
    <location>
        <begin position="140"/>
        <end position="224"/>
    </location>
</feature>
<dbReference type="CDD" id="cd06257">
    <property type="entry name" value="DnaJ"/>
    <property type="match status" value="1"/>
</dbReference>
<dbReference type="InterPro" id="IPR036869">
    <property type="entry name" value="J_dom_sf"/>
</dbReference>
<dbReference type="KEGG" id="ota:OT_ostta08g03500"/>
<accession>Q012V1</accession>
<dbReference type="Gene3D" id="2.10.230.10">
    <property type="entry name" value="Heat shock protein DnaJ, cysteine-rich domain"/>
    <property type="match status" value="1"/>
</dbReference>
<dbReference type="SUPFAM" id="SSF49493">
    <property type="entry name" value="HSP40/DnaJ peptide-binding domain"/>
    <property type="match status" value="2"/>
</dbReference>
<dbReference type="GeneID" id="9831487"/>
<sequence length="425" mass="46185">MFGRQGSGRKSDDTKLYDVLGVSKSATPAEIKKAYRKMAVKHHPDKGGDEHVFKEISAAYEVLSDENKRAMYDQYGEEALKDGGMGGGGGGSPFDIFEAMFGGNPFGGPGGGRGGGRSRVRKGEDVVHALNLSLEELYGGVTKKLSLSKNIICPKCDGKGSKSGASGTCNGCRGAGVKVVVRQIAPGMVQQMQTVCNDCRGTGQTISEKDKCEQCRAAKVVQEKKVLEVHIEKGMRHNQKIAFQGEADEAPDTVPGDIIFVVQQKDHAVFSRKGDDLFMEKEITLVEALCGMKMTVDHLDGRQLVVTTAEGEVIKPGQVKAVYDEGMPKAGNPFQKGRLFIHFTVKFPVSGDLSDDALAALEKLLPPRPELSINMESENVEEVTMHEVDMEQEKRRREHEHKHSRQYEDSDDEGAGGPGVQCAQQ</sequence>
<dbReference type="OMA" id="NALCTKC"/>
<comment type="caution">
    <text evidence="9">The sequence shown here is derived from an EMBL/GenBank/DDBJ whole genome shotgun (WGS) entry which is preliminary data.</text>
</comment>
<reference evidence="10" key="1">
    <citation type="journal article" date="2006" name="Proc. Natl. Acad. Sci. U.S.A.">
        <title>Genome analysis of the smallest free-living eukaryote Ostreococcus tauri unveils many unique features.</title>
        <authorList>
            <person name="Derelle E."/>
            <person name="Ferraz C."/>
            <person name="Rombauts S."/>
            <person name="Rouze P."/>
            <person name="Worden A.Z."/>
            <person name="Robbens S."/>
            <person name="Partensky F."/>
            <person name="Degroeve S."/>
            <person name="Echeynie S."/>
            <person name="Cooke R."/>
            <person name="Saeys Y."/>
            <person name="Wuyts J."/>
            <person name="Jabbari K."/>
            <person name="Bowler C."/>
            <person name="Panaud O."/>
            <person name="Piegu B."/>
            <person name="Ball S.G."/>
            <person name="Ral J.-P."/>
            <person name="Bouget F.-Y."/>
            <person name="Piganeau G."/>
            <person name="De Baets B."/>
            <person name="Picard A."/>
            <person name="Delseny M."/>
            <person name="Demaille J."/>
            <person name="Van de Peer Y."/>
            <person name="Moreau H."/>
        </authorList>
    </citation>
    <scope>NUCLEOTIDE SEQUENCE [LARGE SCALE GENOMIC DNA]</scope>
    <source>
        <strain evidence="10">OTTH 0595 / CCAP 157/2 / RCC745</strain>
    </source>
</reference>
<dbReference type="PRINTS" id="PR00625">
    <property type="entry name" value="JDOMAIN"/>
</dbReference>
<feature type="domain" description="CR-type" evidence="8">
    <location>
        <begin position="140"/>
        <end position="224"/>
    </location>
</feature>
<evidence type="ECO:0000256" key="1">
    <source>
        <dbReference type="ARBA" id="ARBA00022723"/>
    </source>
</evidence>
<dbReference type="PROSITE" id="PS50076">
    <property type="entry name" value="DNAJ_2"/>
    <property type="match status" value="1"/>
</dbReference>